<dbReference type="AlphaFoldDB" id="A0A5B0RK93"/>
<evidence type="ECO:0000256" key="1">
    <source>
        <dbReference type="SAM" id="SignalP"/>
    </source>
</evidence>
<accession>A0A5B0RK93</accession>
<dbReference type="Proteomes" id="UP000325313">
    <property type="component" value="Unassembled WGS sequence"/>
</dbReference>
<keyword evidence="1" id="KW-0732">Signal</keyword>
<proteinExistence type="predicted"/>
<evidence type="ECO:0000313" key="2">
    <source>
        <dbReference type="EMBL" id="KAA1126421.1"/>
    </source>
</evidence>
<comment type="caution">
    <text evidence="2">The sequence shown here is derived from an EMBL/GenBank/DDBJ whole genome shotgun (WGS) entry which is preliminary data.</text>
</comment>
<evidence type="ECO:0008006" key="4">
    <source>
        <dbReference type="Google" id="ProtNLM"/>
    </source>
</evidence>
<organism evidence="2 3">
    <name type="scientific">Puccinia graminis f. sp. tritici</name>
    <dbReference type="NCBI Taxonomy" id="56615"/>
    <lineage>
        <taxon>Eukaryota</taxon>
        <taxon>Fungi</taxon>
        <taxon>Dikarya</taxon>
        <taxon>Basidiomycota</taxon>
        <taxon>Pucciniomycotina</taxon>
        <taxon>Pucciniomycetes</taxon>
        <taxon>Pucciniales</taxon>
        <taxon>Pucciniaceae</taxon>
        <taxon>Puccinia</taxon>
    </lineage>
</organism>
<protein>
    <recommendedName>
        <fullName evidence="4">DUF4219 domain-containing protein</fullName>
    </recommendedName>
</protein>
<evidence type="ECO:0000313" key="3">
    <source>
        <dbReference type="Proteomes" id="UP000325313"/>
    </source>
</evidence>
<reference evidence="2 3" key="1">
    <citation type="submission" date="2019-05" db="EMBL/GenBank/DDBJ databases">
        <title>Emergence of the Ug99 lineage of the wheat stem rust pathogen through somatic hybridization.</title>
        <authorList>
            <person name="Li F."/>
            <person name="Upadhyaya N.M."/>
            <person name="Sperschneider J."/>
            <person name="Matny O."/>
            <person name="Nguyen-Phuc H."/>
            <person name="Mago R."/>
            <person name="Raley C."/>
            <person name="Miller M.E."/>
            <person name="Silverstein K.A.T."/>
            <person name="Henningsen E."/>
            <person name="Hirsch C.D."/>
            <person name="Visser B."/>
            <person name="Pretorius Z.A."/>
            <person name="Steffenson B.J."/>
            <person name="Schwessinger B."/>
            <person name="Dodds P.N."/>
            <person name="Figueroa M."/>
        </authorList>
    </citation>
    <scope>NUCLEOTIDE SEQUENCE [LARGE SCALE GENOMIC DNA]</scope>
    <source>
        <strain evidence="2 3">Ug99</strain>
    </source>
</reference>
<feature type="chain" id="PRO_5023088624" description="DUF4219 domain-containing protein" evidence="1">
    <location>
        <begin position="26"/>
        <end position="181"/>
    </location>
</feature>
<dbReference type="EMBL" id="VDEP01000171">
    <property type="protein sequence ID" value="KAA1126421.1"/>
    <property type="molecule type" value="Genomic_DNA"/>
</dbReference>
<gene>
    <name evidence="2" type="ORF">PGTUg99_005694</name>
</gene>
<sequence length="181" mass="20368">MSKPHTRSLLGIILSFSLNIEIIYSLDSLKETERLTRSKAVMTDNTEQSLIKTEHLLPILNGKNYPSWYGQMKVQLRGKDLWLVCITPLAEGATATITAENSTASDKAISIIVPRLSQQCYNEYVNSTTIDSAYLLWKKIADQHASRTVINQGCFYTDHSTSNRIVSRILELIRFESNNAG</sequence>
<name>A0A5B0RK93_PUCGR</name>
<feature type="signal peptide" evidence="1">
    <location>
        <begin position="1"/>
        <end position="25"/>
    </location>
</feature>